<dbReference type="Pfam" id="PF00004">
    <property type="entry name" value="AAA"/>
    <property type="match status" value="1"/>
</dbReference>
<dbReference type="PANTHER" id="PTHR23076">
    <property type="entry name" value="METALLOPROTEASE M41 FTSH"/>
    <property type="match status" value="1"/>
</dbReference>
<proteinExistence type="inferred from homology"/>
<comment type="subcellular location">
    <subcellularLocation>
        <location evidence="15">Cell membrane</location>
        <topology evidence="15">Multi-pass membrane protein</topology>
        <orientation evidence="15">Cytoplasmic side</orientation>
    </subcellularLocation>
    <subcellularLocation>
        <location evidence="1">Membrane</location>
    </subcellularLocation>
</comment>
<dbReference type="GO" id="GO:0004222">
    <property type="term" value="F:metalloendopeptidase activity"/>
    <property type="evidence" value="ECO:0007669"/>
    <property type="project" value="InterPro"/>
</dbReference>
<dbReference type="Gene3D" id="3.40.50.300">
    <property type="entry name" value="P-loop containing nucleotide triphosphate hydrolases"/>
    <property type="match status" value="1"/>
</dbReference>
<dbReference type="GO" id="GO:0005886">
    <property type="term" value="C:plasma membrane"/>
    <property type="evidence" value="ECO:0007669"/>
    <property type="project" value="UniProtKB-SubCell"/>
</dbReference>
<reference evidence="18 19" key="1">
    <citation type="submission" date="2017-09" db="EMBL/GenBank/DDBJ databases">
        <title>Depth-based differentiation of microbial function through sediment-hosted aquifers and enrichment of novel symbionts in the deep terrestrial subsurface.</title>
        <authorList>
            <person name="Probst A.J."/>
            <person name="Ladd B."/>
            <person name="Jarett J.K."/>
            <person name="Geller-Mcgrath D.E."/>
            <person name="Sieber C.M."/>
            <person name="Emerson J.B."/>
            <person name="Anantharaman K."/>
            <person name="Thomas B.C."/>
            <person name="Malmstrom R."/>
            <person name="Stieglmeier M."/>
            <person name="Klingl A."/>
            <person name="Woyke T."/>
            <person name="Ryan C.M."/>
            <person name="Banfield J.F."/>
        </authorList>
    </citation>
    <scope>NUCLEOTIDE SEQUENCE [LARGE SCALE GENOMIC DNA]</scope>
    <source>
        <strain evidence="18">CG23_combo_of_CG06-09_8_20_14_all_41_10</strain>
    </source>
</reference>
<accession>A0A2G9YKP0</accession>
<evidence type="ECO:0000256" key="8">
    <source>
        <dbReference type="ARBA" id="ARBA00022801"/>
    </source>
</evidence>
<evidence type="ECO:0000256" key="15">
    <source>
        <dbReference type="HAMAP-Rule" id="MF_01458"/>
    </source>
</evidence>
<dbReference type="EMBL" id="PCRK01000015">
    <property type="protein sequence ID" value="PIP19817.1"/>
    <property type="molecule type" value="Genomic_DNA"/>
</dbReference>
<evidence type="ECO:0000256" key="11">
    <source>
        <dbReference type="ARBA" id="ARBA00022989"/>
    </source>
</evidence>
<dbReference type="InterPro" id="IPR041569">
    <property type="entry name" value="AAA_lid_3"/>
</dbReference>
<evidence type="ECO:0000256" key="7">
    <source>
        <dbReference type="ARBA" id="ARBA00022741"/>
    </source>
</evidence>
<evidence type="ECO:0000313" key="18">
    <source>
        <dbReference type="EMBL" id="PIP19817.1"/>
    </source>
</evidence>
<comment type="function">
    <text evidence="15">Acts as a processive, ATP-dependent zinc metallopeptidase for both cytoplasmic and membrane proteins. Plays a role in the quality control of integral membrane proteins.</text>
</comment>
<dbReference type="NCBIfam" id="TIGR01241">
    <property type="entry name" value="FtsH_fam"/>
    <property type="match status" value="1"/>
</dbReference>
<comment type="similarity">
    <text evidence="16">Belongs to the AAA ATPase family.</text>
</comment>
<dbReference type="FunFam" id="1.10.8.60:FF:000001">
    <property type="entry name" value="ATP-dependent zinc metalloprotease FtsH"/>
    <property type="match status" value="1"/>
</dbReference>
<feature type="binding site" evidence="15">
    <location>
        <position position="417"/>
    </location>
    <ligand>
        <name>Zn(2+)</name>
        <dbReference type="ChEBI" id="CHEBI:29105"/>
        <note>catalytic</note>
    </ligand>
</feature>
<comment type="caution">
    <text evidence="15">Lacks conserved residue(s) required for the propagation of feature annotation.</text>
</comment>
<keyword evidence="13 15" id="KW-0472">Membrane</keyword>
<dbReference type="Gene3D" id="1.20.58.760">
    <property type="entry name" value="Peptidase M41"/>
    <property type="match status" value="1"/>
</dbReference>
<evidence type="ECO:0000256" key="2">
    <source>
        <dbReference type="ARBA" id="ARBA00010044"/>
    </source>
</evidence>
<gene>
    <name evidence="15" type="primary">ftsH</name>
    <name evidence="18" type="ORF">COX41_00860</name>
</gene>
<organism evidence="18 19">
    <name type="scientific">Candidatus Sherwoodlollariibacterium unditelluris</name>
    <dbReference type="NCBI Taxonomy" id="1974757"/>
    <lineage>
        <taxon>Bacteria</taxon>
        <taxon>Pseudomonadati</taxon>
        <taxon>Candidatus Omnitrophota</taxon>
        <taxon>Candidatus Sherwoodlollariibacterium</taxon>
    </lineage>
</organism>
<dbReference type="SUPFAM" id="SSF52540">
    <property type="entry name" value="P-loop containing nucleoside triphosphate hydrolases"/>
    <property type="match status" value="1"/>
</dbReference>
<feature type="transmembrane region" description="Helical" evidence="15">
    <location>
        <begin position="94"/>
        <end position="115"/>
    </location>
</feature>
<keyword evidence="4 15" id="KW-0645">Protease</keyword>
<keyword evidence="7 15" id="KW-0547">Nucleotide-binding</keyword>
<feature type="active site" evidence="15">
    <location>
        <position position="414"/>
    </location>
</feature>
<comment type="cofactor">
    <cofactor evidence="15">
        <name>Zn(2+)</name>
        <dbReference type="ChEBI" id="CHEBI:29105"/>
    </cofactor>
    <text evidence="15">Binds 1 zinc ion per subunit.</text>
</comment>
<dbReference type="GO" id="GO:0004176">
    <property type="term" value="F:ATP-dependent peptidase activity"/>
    <property type="evidence" value="ECO:0007669"/>
    <property type="project" value="InterPro"/>
</dbReference>
<comment type="caution">
    <text evidence="18">The sequence shown here is derived from an EMBL/GenBank/DDBJ whole genome shotgun (WGS) entry which is preliminary data.</text>
</comment>
<feature type="binding site" evidence="15">
    <location>
        <position position="413"/>
    </location>
    <ligand>
        <name>Zn(2+)</name>
        <dbReference type="ChEBI" id="CHEBI:29105"/>
        <note>catalytic</note>
    </ligand>
</feature>
<evidence type="ECO:0000256" key="5">
    <source>
        <dbReference type="ARBA" id="ARBA00022692"/>
    </source>
</evidence>
<dbReference type="CDD" id="cd19501">
    <property type="entry name" value="RecA-like_FtsH"/>
    <property type="match status" value="1"/>
</dbReference>
<keyword evidence="11 15" id="KW-1133">Transmembrane helix</keyword>
<dbReference type="InterPro" id="IPR027417">
    <property type="entry name" value="P-loop_NTPase"/>
</dbReference>
<evidence type="ECO:0000256" key="6">
    <source>
        <dbReference type="ARBA" id="ARBA00022723"/>
    </source>
</evidence>
<keyword evidence="9 15" id="KW-0862">Zinc</keyword>
<dbReference type="GO" id="GO:0005524">
    <property type="term" value="F:ATP binding"/>
    <property type="evidence" value="ECO:0007669"/>
    <property type="project" value="UniProtKB-UniRule"/>
</dbReference>
<protein>
    <recommendedName>
        <fullName evidence="15">ATP-dependent zinc metalloprotease FtsH</fullName>
        <ecNumber evidence="15">3.4.24.-</ecNumber>
    </recommendedName>
</protein>
<dbReference type="InterPro" id="IPR037219">
    <property type="entry name" value="Peptidase_M41-like"/>
</dbReference>
<keyword evidence="3 15" id="KW-1003">Cell membrane</keyword>
<keyword evidence="8 15" id="KW-0378">Hydrolase</keyword>
<dbReference type="GO" id="GO:0008270">
    <property type="term" value="F:zinc ion binding"/>
    <property type="evidence" value="ECO:0007669"/>
    <property type="project" value="UniProtKB-UniRule"/>
</dbReference>
<dbReference type="InterPro" id="IPR003959">
    <property type="entry name" value="ATPase_AAA_core"/>
</dbReference>
<dbReference type="FunFam" id="3.40.50.300:FF:000001">
    <property type="entry name" value="ATP-dependent zinc metalloprotease FtsH"/>
    <property type="match status" value="1"/>
</dbReference>
<comment type="similarity">
    <text evidence="14 15">In the central section; belongs to the AAA ATPase family.</text>
</comment>
<sequence>MTIIIVFLIINSLNIPIKGIPKEITYGEFYSILKKNPDNIKSVIKRDAILQGEFQGGFKDNSSFLVNIPDNDMELLSLMRQNLKSFDVKPPRTFWVTLLFNLGPIVLLIFFWWMMAARGEQLGSKIMGFGKMNPKIHSESEKVNFNDVAGVDEAKEELKEVIEFLKDPKRFQKLGGKIPKGVLLVGPPGCGKTLIAKAVAGEAVVPFFSISGSDFVEMFVGVGASRVRDLFEQGRKAGKISGKGAIIFIDEIDAVGRLRFSGIGGGHDEREQTLNALLVEMDGFDTQQGLILIAATNRPDTLDPALLRPGRFDRTIIVNLPDIKGREEILKVHTRKIKLAPSVDLKSVASQTPGFSGADLANLCNEAALLAARNNKEEVEEIDFDKSVERVLMGPEKKSHIISKKEKEITALHESGHALLSLLLPEVNPLKKVSIIPRGLAGGYTFTPPLEDRHYWTKKELSAEISMMLGGRASEEINLKEVTTGAQNDLELATGMARRMVTQFGMSERLGNITLGRREGLVFLGRDIMEERNYSDETARLIDEEVKKIVDDAYLKAKSLLEEHLDKLKILFSALLEKEVLDGEEVKAMLGIEKKDIA</sequence>
<evidence type="ECO:0000259" key="17">
    <source>
        <dbReference type="SMART" id="SM00382"/>
    </source>
</evidence>
<dbReference type="InterPro" id="IPR005936">
    <property type="entry name" value="FtsH"/>
</dbReference>
<dbReference type="PROSITE" id="PS00674">
    <property type="entry name" value="AAA"/>
    <property type="match status" value="1"/>
</dbReference>
<dbReference type="GO" id="GO:0016887">
    <property type="term" value="F:ATP hydrolysis activity"/>
    <property type="evidence" value="ECO:0007669"/>
    <property type="project" value="UniProtKB-UniRule"/>
</dbReference>
<dbReference type="GO" id="GO:0006508">
    <property type="term" value="P:proteolysis"/>
    <property type="evidence" value="ECO:0007669"/>
    <property type="project" value="UniProtKB-KW"/>
</dbReference>
<evidence type="ECO:0000256" key="4">
    <source>
        <dbReference type="ARBA" id="ARBA00022670"/>
    </source>
</evidence>
<dbReference type="GO" id="GO:0051301">
    <property type="term" value="P:cell division"/>
    <property type="evidence" value="ECO:0007669"/>
    <property type="project" value="UniProtKB-KW"/>
</dbReference>
<comment type="subunit">
    <text evidence="15">Homohexamer.</text>
</comment>
<dbReference type="FunFam" id="1.20.58.760:FF:000001">
    <property type="entry name" value="ATP-dependent zinc metalloprotease FtsH"/>
    <property type="match status" value="1"/>
</dbReference>
<name>A0A2G9YKP0_9BACT</name>
<evidence type="ECO:0000256" key="14">
    <source>
        <dbReference type="ARBA" id="ARBA00061570"/>
    </source>
</evidence>
<feature type="binding site" evidence="15">
    <location>
        <position position="489"/>
    </location>
    <ligand>
        <name>Zn(2+)</name>
        <dbReference type="ChEBI" id="CHEBI:29105"/>
        <note>catalytic</note>
    </ligand>
</feature>
<dbReference type="SUPFAM" id="SSF140990">
    <property type="entry name" value="FtsH protease domain-like"/>
    <property type="match status" value="1"/>
</dbReference>
<evidence type="ECO:0000256" key="12">
    <source>
        <dbReference type="ARBA" id="ARBA00023049"/>
    </source>
</evidence>
<evidence type="ECO:0000313" key="19">
    <source>
        <dbReference type="Proteomes" id="UP000231292"/>
    </source>
</evidence>
<keyword evidence="10 15" id="KW-0067">ATP-binding</keyword>
<dbReference type="InterPro" id="IPR000642">
    <property type="entry name" value="Peptidase_M41"/>
</dbReference>
<dbReference type="EC" id="3.4.24.-" evidence="15"/>
<keyword evidence="18" id="KW-0131">Cell cycle</keyword>
<dbReference type="PANTHER" id="PTHR23076:SF97">
    <property type="entry name" value="ATP-DEPENDENT ZINC METALLOPROTEASE YME1L1"/>
    <property type="match status" value="1"/>
</dbReference>
<dbReference type="InterPro" id="IPR011546">
    <property type="entry name" value="Pept_M41_FtsH_extracell"/>
</dbReference>
<keyword evidence="18" id="KW-0132">Cell division</keyword>
<keyword evidence="6 15" id="KW-0479">Metal-binding</keyword>
<dbReference type="HAMAP" id="MF_01458">
    <property type="entry name" value="FtsH"/>
    <property type="match status" value="1"/>
</dbReference>
<comment type="similarity">
    <text evidence="2 15">In the C-terminal section; belongs to the peptidase M41 family.</text>
</comment>
<dbReference type="Pfam" id="PF06480">
    <property type="entry name" value="FtsH_ext"/>
    <property type="match status" value="1"/>
</dbReference>
<keyword evidence="12 15" id="KW-0482">Metalloprotease</keyword>
<evidence type="ECO:0000256" key="13">
    <source>
        <dbReference type="ARBA" id="ARBA00023136"/>
    </source>
</evidence>
<dbReference type="AlphaFoldDB" id="A0A2G9YKP0"/>
<evidence type="ECO:0000256" key="3">
    <source>
        <dbReference type="ARBA" id="ARBA00022475"/>
    </source>
</evidence>
<keyword evidence="5 15" id="KW-0812">Transmembrane</keyword>
<evidence type="ECO:0000256" key="10">
    <source>
        <dbReference type="ARBA" id="ARBA00022840"/>
    </source>
</evidence>
<dbReference type="SMART" id="SM00382">
    <property type="entry name" value="AAA"/>
    <property type="match status" value="1"/>
</dbReference>
<dbReference type="Gene3D" id="1.10.8.60">
    <property type="match status" value="1"/>
</dbReference>
<dbReference type="Pfam" id="PF01434">
    <property type="entry name" value="Peptidase_M41"/>
    <property type="match status" value="1"/>
</dbReference>
<evidence type="ECO:0000256" key="9">
    <source>
        <dbReference type="ARBA" id="ARBA00022833"/>
    </source>
</evidence>
<dbReference type="GO" id="GO:0030163">
    <property type="term" value="P:protein catabolic process"/>
    <property type="evidence" value="ECO:0007669"/>
    <property type="project" value="UniProtKB-UniRule"/>
</dbReference>
<evidence type="ECO:0000256" key="16">
    <source>
        <dbReference type="RuleBase" id="RU003651"/>
    </source>
</evidence>
<evidence type="ECO:0000256" key="1">
    <source>
        <dbReference type="ARBA" id="ARBA00004370"/>
    </source>
</evidence>
<dbReference type="Pfam" id="PF17862">
    <property type="entry name" value="AAA_lid_3"/>
    <property type="match status" value="1"/>
</dbReference>
<dbReference type="Proteomes" id="UP000231292">
    <property type="component" value="Unassembled WGS sequence"/>
</dbReference>
<dbReference type="InterPro" id="IPR003593">
    <property type="entry name" value="AAA+_ATPase"/>
</dbReference>
<dbReference type="InterPro" id="IPR003960">
    <property type="entry name" value="ATPase_AAA_CS"/>
</dbReference>
<feature type="domain" description="AAA+ ATPase" evidence="17">
    <location>
        <begin position="178"/>
        <end position="322"/>
    </location>
</feature>